<dbReference type="Gene3D" id="3.40.50.1820">
    <property type="entry name" value="alpha/beta hydrolase"/>
    <property type="match status" value="1"/>
</dbReference>
<feature type="domain" description="Thioesterase TesA-like" evidence="3">
    <location>
        <begin position="36"/>
        <end position="253"/>
    </location>
</feature>
<comment type="caution">
    <text evidence="4">The sequence shown here is derived from an EMBL/GenBank/DDBJ whole genome shotgun (WGS) entry which is preliminary data.</text>
</comment>
<comment type="similarity">
    <text evidence="1">Belongs to the thioesterase family.</text>
</comment>
<dbReference type="InterPro" id="IPR012223">
    <property type="entry name" value="TEII"/>
</dbReference>
<dbReference type="PANTHER" id="PTHR11487:SF0">
    <property type="entry name" value="S-ACYL FATTY ACID SYNTHASE THIOESTERASE, MEDIUM CHAIN"/>
    <property type="match status" value="1"/>
</dbReference>
<evidence type="ECO:0000259" key="3">
    <source>
        <dbReference type="SMART" id="SM00824"/>
    </source>
</evidence>
<dbReference type="AlphaFoldDB" id="A0A367EDW7"/>
<dbReference type="PANTHER" id="PTHR11487">
    <property type="entry name" value="THIOESTERASE"/>
    <property type="match status" value="1"/>
</dbReference>
<keyword evidence="5" id="KW-1185">Reference proteome</keyword>
<dbReference type="InterPro" id="IPR001031">
    <property type="entry name" value="Thioesterase"/>
</dbReference>
<evidence type="ECO:0000256" key="2">
    <source>
        <dbReference type="ARBA" id="ARBA00022801"/>
    </source>
</evidence>
<proteinExistence type="inferred from homology"/>
<dbReference type="GO" id="GO:0008610">
    <property type="term" value="P:lipid biosynthetic process"/>
    <property type="evidence" value="ECO:0007669"/>
    <property type="project" value="TreeGrafter"/>
</dbReference>
<protein>
    <submittedName>
        <fullName evidence="4">Thioesterase</fullName>
    </submittedName>
</protein>
<evidence type="ECO:0000256" key="1">
    <source>
        <dbReference type="ARBA" id="ARBA00007169"/>
    </source>
</evidence>
<organism evidence="4 5">
    <name type="scientific">Streptomyces reniochalinae</name>
    <dbReference type="NCBI Taxonomy" id="2250578"/>
    <lineage>
        <taxon>Bacteria</taxon>
        <taxon>Bacillati</taxon>
        <taxon>Actinomycetota</taxon>
        <taxon>Actinomycetes</taxon>
        <taxon>Kitasatosporales</taxon>
        <taxon>Streptomycetaceae</taxon>
        <taxon>Streptomyces</taxon>
    </lineage>
</organism>
<reference evidence="4 5" key="1">
    <citation type="submission" date="2018-06" db="EMBL/GenBank/DDBJ databases">
        <title>Streptomyces reniochalinae sp. nov. and Streptomyces diacarnus sp. nov. from marine sponges.</title>
        <authorList>
            <person name="Li L."/>
        </authorList>
    </citation>
    <scope>NUCLEOTIDE SEQUENCE [LARGE SCALE GENOMIC DNA]</scope>
    <source>
        <strain evidence="4 5">LHW50302</strain>
    </source>
</reference>
<gene>
    <name evidence="4" type="ORF">DQ392_23185</name>
</gene>
<keyword evidence="2" id="KW-0378">Hydrolase</keyword>
<dbReference type="OrthoDB" id="8480037at2"/>
<evidence type="ECO:0000313" key="5">
    <source>
        <dbReference type="Proteomes" id="UP000253507"/>
    </source>
</evidence>
<dbReference type="SUPFAM" id="SSF53474">
    <property type="entry name" value="alpha/beta-Hydrolases"/>
    <property type="match status" value="1"/>
</dbReference>
<dbReference type="EMBL" id="QOIM01000040">
    <property type="protein sequence ID" value="RCG15959.1"/>
    <property type="molecule type" value="Genomic_DNA"/>
</dbReference>
<accession>A0A367EDW7</accession>
<sequence length="269" mass="29730">MAARPDRRCSSVTPSPHSALWLRLYRPAPEARSRLVCFPHAGGSASYYHSVARALAPDVEVLAVQYPGRQDRRNEPPVASLAELATSVGEVLDPWLDKPYAFFGHSMGALLAYQVARRLEGAGARGPRRLFVSGRRAPSCPRTENIHLRSDQGIVAHLKRLQSTAAILLEDEELLAMFLPALRADYKAVETCGVCHADVGCPVTVFSGESDPLTTKAEAEAWQAHTRRDAEVFFYPGGHFFLDAHAAEVLEVIRKRTDQDHDRSREFSS</sequence>
<dbReference type="InterPro" id="IPR020802">
    <property type="entry name" value="TesA-like"/>
</dbReference>
<name>A0A367EDW7_9ACTN</name>
<dbReference type="Pfam" id="PF00975">
    <property type="entry name" value="Thioesterase"/>
    <property type="match status" value="1"/>
</dbReference>
<evidence type="ECO:0000313" key="4">
    <source>
        <dbReference type="EMBL" id="RCG15959.1"/>
    </source>
</evidence>
<dbReference type="GO" id="GO:0016787">
    <property type="term" value="F:hydrolase activity"/>
    <property type="evidence" value="ECO:0007669"/>
    <property type="project" value="UniProtKB-KW"/>
</dbReference>
<dbReference type="InterPro" id="IPR029058">
    <property type="entry name" value="AB_hydrolase_fold"/>
</dbReference>
<dbReference type="Proteomes" id="UP000253507">
    <property type="component" value="Unassembled WGS sequence"/>
</dbReference>
<dbReference type="SMART" id="SM00824">
    <property type="entry name" value="PKS_TE"/>
    <property type="match status" value="1"/>
</dbReference>